<reference evidence="2" key="1">
    <citation type="journal article" date="2020" name="Stud. Mycol.">
        <title>101 Dothideomycetes genomes: a test case for predicting lifestyles and emergence of pathogens.</title>
        <authorList>
            <person name="Haridas S."/>
            <person name="Albert R."/>
            <person name="Binder M."/>
            <person name="Bloem J."/>
            <person name="Labutti K."/>
            <person name="Salamov A."/>
            <person name="Andreopoulos B."/>
            <person name="Baker S."/>
            <person name="Barry K."/>
            <person name="Bills G."/>
            <person name="Bluhm B."/>
            <person name="Cannon C."/>
            <person name="Castanera R."/>
            <person name="Culley D."/>
            <person name="Daum C."/>
            <person name="Ezra D."/>
            <person name="Gonzalez J."/>
            <person name="Henrissat B."/>
            <person name="Kuo A."/>
            <person name="Liang C."/>
            <person name="Lipzen A."/>
            <person name="Lutzoni F."/>
            <person name="Magnuson J."/>
            <person name="Mondo S."/>
            <person name="Nolan M."/>
            <person name="Ohm R."/>
            <person name="Pangilinan J."/>
            <person name="Park H.-J."/>
            <person name="Ramirez L."/>
            <person name="Alfaro M."/>
            <person name="Sun H."/>
            <person name="Tritt A."/>
            <person name="Yoshinaga Y."/>
            <person name="Zwiers L.-H."/>
            <person name="Turgeon B."/>
            <person name="Goodwin S."/>
            <person name="Spatafora J."/>
            <person name="Crous P."/>
            <person name="Grigoriev I."/>
        </authorList>
    </citation>
    <scope>NUCLEOTIDE SEQUENCE</scope>
    <source>
        <strain evidence="2">CBS 627.86</strain>
    </source>
</reference>
<keyword evidence="3" id="KW-1185">Reference proteome</keyword>
<name>A0A6A5Z1S6_9PLEO</name>
<evidence type="ECO:0000313" key="2">
    <source>
        <dbReference type="EMBL" id="KAF2112807.1"/>
    </source>
</evidence>
<dbReference type="AlphaFoldDB" id="A0A6A5Z1S6"/>
<accession>A0A6A5Z1S6</accession>
<proteinExistence type="predicted"/>
<protein>
    <submittedName>
        <fullName evidence="2">Uncharacterized protein</fullName>
    </submittedName>
</protein>
<feature type="transmembrane region" description="Helical" evidence="1">
    <location>
        <begin position="307"/>
        <end position="328"/>
    </location>
</feature>
<organism evidence="2 3">
    <name type="scientific">Lophiotrema nucula</name>
    <dbReference type="NCBI Taxonomy" id="690887"/>
    <lineage>
        <taxon>Eukaryota</taxon>
        <taxon>Fungi</taxon>
        <taxon>Dikarya</taxon>
        <taxon>Ascomycota</taxon>
        <taxon>Pezizomycotina</taxon>
        <taxon>Dothideomycetes</taxon>
        <taxon>Pleosporomycetidae</taxon>
        <taxon>Pleosporales</taxon>
        <taxon>Lophiotremataceae</taxon>
        <taxon>Lophiotrema</taxon>
    </lineage>
</organism>
<keyword evidence="1" id="KW-1133">Transmembrane helix</keyword>
<dbReference type="EMBL" id="ML977329">
    <property type="protein sequence ID" value="KAF2112807.1"/>
    <property type="molecule type" value="Genomic_DNA"/>
</dbReference>
<keyword evidence="1" id="KW-0812">Transmembrane</keyword>
<feature type="transmembrane region" description="Helical" evidence="1">
    <location>
        <begin position="264"/>
        <end position="287"/>
    </location>
</feature>
<sequence>MPIVSWRDFINCTSTQYCERLSGARAFQRCYISQCGGIFAMLPVASDGTDADVMKLWAWVSEYVARYGEGYNIGFEDFEFVDLNHESFGRWGSFPVGLTVACEIAPEKVFSSNLTEKYLMPIWTSPNLPDYWSYKLEPDVIPEARSVQDLRKKIIGPYIFAATAFAHLLSITSTSTHLIVEVVNFAAFCLNPLLPAIQIVHNLVDAALLVFSGEAFEKSYLLAGIFGATIYEEGNALRETFRARLLEIDVIDLTPTIQTRDTKWWIRLIGIIVNLAFILYSTTPYFFRLVYTFKGASYTAATGFDHRLGWVSISALVPLIATLGLHLLNREWALRQGAQPNRNTGDWKARLALGLCAATYC</sequence>
<dbReference type="OrthoDB" id="5303232at2759"/>
<evidence type="ECO:0000256" key="1">
    <source>
        <dbReference type="SAM" id="Phobius"/>
    </source>
</evidence>
<gene>
    <name evidence="2" type="ORF">BDV96DRAFT_689039</name>
</gene>
<keyword evidence="1" id="KW-0472">Membrane</keyword>
<evidence type="ECO:0000313" key="3">
    <source>
        <dbReference type="Proteomes" id="UP000799770"/>
    </source>
</evidence>
<dbReference type="Proteomes" id="UP000799770">
    <property type="component" value="Unassembled WGS sequence"/>
</dbReference>